<dbReference type="EMBL" id="GDJX01025040">
    <property type="protein sequence ID" value="JAT42896.1"/>
    <property type="molecule type" value="Transcribed_RNA"/>
</dbReference>
<organism evidence="2">
    <name type="scientific">Anthurium amnicola</name>
    <dbReference type="NCBI Taxonomy" id="1678845"/>
    <lineage>
        <taxon>Eukaryota</taxon>
        <taxon>Viridiplantae</taxon>
        <taxon>Streptophyta</taxon>
        <taxon>Embryophyta</taxon>
        <taxon>Tracheophyta</taxon>
        <taxon>Spermatophyta</taxon>
        <taxon>Magnoliopsida</taxon>
        <taxon>Liliopsida</taxon>
        <taxon>Araceae</taxon>
        <taxon>Pothoideae</taxon>
        <taxon>Potheae</taxon>
        <taxon>Anthurium</taxon>
    </lineage>
</organism>
<dbReference type="InterPro" id="IPR001611">
    <property type="entry name" value="Leu-rich_rpt"/>
</dbReference>
<evidence type="ECO:0000259" key="1">
    <source>
        <dbReference type="Pfam" id="PF25372"/>
    </source>
</evidence>
<dbReference type="GO" id="GO:0031146">
    <property type="term" value="P:SCF-dependent proteasomal ubiquitin-dependent protein catabolic process"/>
    <property type="evidence" value="ECO:0007669"/>
    <property type="project" value="TreeGrafter"/>
</dbReference>
<feature type="domain" description="F-box/LRR-repeat protein 15-like leucin rich repeat" evidence="1">
    <location>
        <begin position="409"/>
        <end position="572"/>
    </location>
</feature>
<dbReference type="InterPro" id="IPR006553">
    <property type="entry name" value="Leu-rich_rpt_Cys-con_subtyp"/>
</dbReference>
<proteinExistence type="predicted"/>
<dbReference type="GO" id="GO:0019005">
    <property type="term" value="C:SCF ubiquitin ligase complex"/>
    <property type="evidence" value="ECO:0007669"/>
    <property type="project" value="TreeGrafter"/>
</dbReference>
<dbReference type="AlphaFoldDB" id="A0A1D1XKH7"/>
<dbReference type="InterPro" id="IPR057207">
    <property type="entry name" value="FBXL15_LRR"/>
</dbReference>
<reference evidence="2" key="1">
    <citation type="submission" date="2015-07" db="EMBL/GenBank/DDBJ databases">
        <title>Transcriptome Assembly of Anthurium amnicola.</title>
        <authorList>
            <person name="Suzuki J."/>
        </authorList>
    </citation>
    <scope>NUCLEOTIDE SEQUENCE</scope>
</reference>
<dbReference type="SUPFAM" id="SSF52047">
    <property type="entry name" value="RNI-like"/>
    <property type="match status" value="2"/>
</dbReference>
<dbReference type="Pfam" id="PF13516">
    <property type="entry name" value="LRR_6"/>
    <property type="match status" value="1"/>
</dbReference>
<name>A0A1D1XKH7_9ARAE</name>
<dbReference type="PANTHER" id="PTHR13318:SF272">
    <property type="entry name" value="OS12G0552700 PROTEIN"/>
    <property type="match status" value="1"/>
</dbReference>
<dbReference type="FunFam" id="3.80.10.10:FF:000276">
    <property type="entry name" value="F-box/LRR-repeat protein 3"/>
    <property type="match status" value="1"/>
</dbReference>
<dbReference type="InterPro" id="IPR032675">
    <property type="entry name" value="LRR_dom_sf"/>
</dbReference>
<accession>A0A1D1XKH7</accession>
<dbReference type="Gene3D" id="3.80.10.10">
    <property type="entry name" value="Ribonuclease Inhibitor"/>
    <property type="match status" value="4"/>
</dbReference>
<sequence length="654" mass="70805">MRSSPPGRSILAVLSADLLVQILDRLPDPSHRKAWRLVCRDFLRAEALQRRSLRLLRREPLPGVLRRYASLERLDLSACPRIDDRAARAAFGGVRLRALRSVNLSRASALRWGGLALMVAACPALEAVDLSYCAGVGDREVAALAMARGLRELTVTKCLGVTDVGLARVAVGCPGLQRLGLKWCLEISDIGVDLLVKKCRLLQDLDLSYLKVTNASLLSISTLERLEVLSMVGCSFIDDDGLAYLNNGSYSLKSVDVSRCDNVSSSGLSSVIKGNNHLQTINAGHCFPCLQEHTPPFLVKLKHLGKSLNTIKLDGFHVSSLVLGTIGLHCKNLVEIGLGKCDGVADEGVSELVSGCANLRIIDLTCCHLITDSALSAIARSCNMLAHLRLESCTSITEKGLDHVAALCSHLAEIDLTDCGINDEALRSLSKCSNLVEMKLGLCSSITDKGLAHIGSNCKKLQAIDLYQCTEISDDGLAAIASGCKSLKKINLCYCSRITDLGMKHLSALELLSDLEMRKLVNVTSAGVTAIAIGCKSLTELDLKKCCRVDDEGFRALTQHSENLRQINVSYCPISDVGICVLLGSLRCLQDAKLVHLSRVSLVGFELALRAACERMKKLKLLTGLRYLLSQELLQGLQARGCRIRWVDKSPVVG</sequence>
<protein>
    <submittedName>
        <fullName evidence="2">F-box/LRR-repeat protein 3</fullName>
    </submittedName>
</protein>
<dbReference type="PANTHER" id="PTHR13318">
    <property type="entry name" value="PARTNER OF PAIRED, ISOFORM B-RELATED"/>
    <property type="match status" value="1"/>
</dbReference>
<gene>
    <name evidence="2" type="primary">FBL3_2</name>
    <name evidence="2" type="ORF">g.46804</name>
</gene>
<dbReference type="SMART" id="SM00367">
    <property type="entry name" value="LRR_CC"/>
    <property type="match status" value="17"/>
</dbReference>
<evidence type="ECO:0000313" key="2">
    <source>
        <dbReference type="EMBL" id="JAT42896.1"/>
    </source>
</evidence>
<dbReference type="Pfam" id="PF25372">
    <property type="entry name" value="DUF7885"/>
    <property type="match status" value="1"/>
</dbReference>